<evidence type="ECO:0000259" key="1">
    <source>
        <dbReference type="Pfam" id="PF13524"/>
    </source>
</evidence>
<dbReference type="AlphaFoldDB" id="A0A364NZV6"/>
<organism evidence="2 3">
    <name type="scientific">Paramagnetospirillum kuznetsovii</name>
    <dbReference type="NCBI Taxonomy" id="2053833"/>
    <lineage>
        <taxon>Bacteria</taxon>
        <taxon>Pseudomonadati</taxon>
        <taxon>Pseudomonadota</taxon>
        <taxon>Alphaproteobacteria</taxon>
        <taxon>Rhodospirillales</taxon>
        <taxon>Magnetospirillaceae</taxon>
        <taxon>Paramagnetospirillum</taxon>
    </lineage>
</organism>
<dbReference type="Proteomes" id="UP000251075">
    <property type="component" value="Unassembled WGS sequence"/>
</dbReference>
<reference evidence="2 3" key="1">
    <citation type="submission" date="2017-11" db="EMBL/GenBank/DDBJ databases">
        <title>Draft genome sequence of magnetotactic bacterium Magnetospirillum kuznetsovii LBB-42.</title>
        <authorList>
            <person name="Grouzdev D.S."/>
            <person name="Rysina M.S."/>
            <person name="Baslerov R.V."/>
            <person name="Koziaeva V."/>
        </authorList>
    </citation>
    <scope>NUCLEOTIDE SEQUENCE [LARGE SCALE GENOMIC DNA]</scope>
    <source>
        <strain evidence="2 3">LBB-42</strain>
    </source>
</reference>
<dbReference type="InterPro" id="IPR055259">
    <property type="entry name" value="YkvP/CgeB_Glyco_trans-like"/>
</dbReference>
<dbReference type="EMBL" id="PGTO01000004">
    <property type="protein sequence ID" value="RAU22596.1"/>
    <property type="molecule type" value="Genomic_DNA"/>
</dbReference>
<sequence length="352" mass="38218">MPGTVLLFGHADSADTVNQFLRDLAQGFRDLEQPCLLTMLDGRTPLALDPAVIRQSGSFAVDINAKIDTGDFPKLSLIVDHPVSHPRLLAPGARTVLGLIDREHCRIGDYLRAPAVFIPHGGPPPDVIAASPRDIDVLFVGNLLGEAIPRTPMEARAVEIGRGIALSCTDPFSAVLAEFGRLDPLEIKPLLDLATNESQRLARLAALRSIRAARIHVVGYVPDDLVEQMPDGAILHGFDRSFFQGRDLMHRAKVVINVTQKFPAGSHERIWYGMAAGCAVVTNRSSFLAEDFVHGESILFYDDPRQVGDLVEIALGGDQARAMAAAALPAYEAGHTWTERAERIMVAMIGRT</sequence>
<comment type="caution">
    <text evidence="2">The sequence shown here is derived from an EMBL/GenBank/DDBJ whole genome shotgun (WGS) entry which is preliminary data.</text>
</comment>
<proteinExistence type="predicted"/>
<evidence type="ECO:0000313" key="2">
    <source>
        <dbReference type="EMBL" id="RAU22596.1"/>
    </source>
</evidence>
<name>A0A364NZV6_9PROT</name>
<accession>A0A364NZV6</accession>
<evidence type="ECO:0000313" key="3">
    <source>
        <dbReference type="Proteomes" id="UP000251075"/>
    </source>
</evidence>
<feature type="domain" description="Spore protein YkvP/CgeB glycosyl transferase-like" evidence="1">
    <location>
        <begin position="206"/>
        <end position="345"/>
    </location>
</feature>
<dbReference type="RefSeq" id="WP_112143411.1">
    <property type="nucleotide sequence ID" value="NZ_PGTO01000004.1"/>
</dbReference>
<dbReference type="OrthoDB" id="7318719at2"/>
<dbReference type="SUPFAM" id="SSF53756">
    <property type="entry name" value="UDP-Glycosyltransferase/glycogen phosphorylase"/>
    <property type="match status" value="1"/>
</dbReference>
<dbReference type="Pfam" id="PF13524">
    <property type="entry name" value="Glyco_trans_1_2"/>
    <property type="match status" value="1"/>
</dbReference>
<keyword evidence="3" id="KW-1185">Reference proteome</keyword>
<gene>
    <name evidence="2" type="ORF">CU669_07905</name>
</gene>
<protein>
    <recommendedName>
        <fullName evidence="1">Spore protein YkvP/CgeB glycosyl transferase-like domain-containing protein</fullName>
    </recommendedName>
</protein>